<organism evidence="1">
    <name type="scientific">uncultured Caudovirales phage</name>
    <dbReference type="NCBI Taxonomy" id="2100421"/>
    <lineage>
        <taxon>Viruses</taxon>
        <taxon>Duplodnaviria</taxon>
        <taxon>Heunggongvirae</taxon>
        <taxon>Uroviricota</taxon>
        <taxon>Caudoviricetes</taxon>
        <taxon>Peduoviridae</taxon>
        <taxon>Maltschvirus</taxon>
        <taxon>Maltschvirus maltsch</taxon>
    </lineage>
</organism>
<gene>
    <name evidence="1" type="ORF">UFOVP112_452</name>
</gene>
<dbReference type="Gene3D" id="3.90.550.40">
    <property type="match status" value="1"/>
</dbReference>
<dbReference type="InterPro" id="IPR029044">
    <property type="entry name" value="Nucleotide-diphossugar_trans"/>
</dbReference>
<accession>A0A6J5L4I9</accession>
<sequence>MSDKKISQEDAVSLIKAAAARQKEQQANPQQQQGGTPYDFSKVHLHIGIPCYGGMVSEPTMTSFLRFTLLASQAKLNWSLDTMVNESLVTRARNNLMAKMMTNKEATHFMFIDADIRFQPESILSMLAYDKDVIGGLYPKKALPVSYVINLKPQTKIQGDIFTVDTMGTGFLMFKRNVYEKLIAAHPECKYVDDVGLGKQYEPMMYSIFDCKIDERGHYLSEDWLFCRRWQEIDGEIWAHSKVLLNHVGHYEYAGDLDKIAIGNRGSMGIIEDTLAAQGAKIEQMTQQPS</sequence>
<dbReference type="SUPFAM" id="SSF53448">
    <property type="entry name" value="Nucleotide-diphospho-sugar transferases"/>
    <property type="match status" value="1"/>
</dbReference>
<proteinExistence type="predicted"/>
<evidence type="ECO:0000313" key="1">
    <source>
        <dbReference type="EMBL" id="CAB4129354.1"/>
    </source>
</evidence>
<protein>
    <submittedName>
        <fullName evidence="1">Uncharacterized protein</fullName>
    </submittedName>
</protein>
<name>A0A6J5L4I9_9CAUD</name>
<reference evidence="1" key="1">
    <citation type="submission" date="2020-04" db="EMBL/GenBank/DDBJ databases">
        <authorList>
            <person name="Chiriac C."/>
            <person name="Salcher M."/>
            <person name="Ghai R."/>
            <person name="Kavagutti S V."/>
        </authorList>
    </citation>
    <scope>NUCLEOTIDE SEQUENCE</scope>
</reference>
<dbReference type="EMBL" id="LR796233">
    <property type="protein sequence ID" value="CAB4129354.1"/>
    <property type="molecule type" value="Genomic_DNA"/>
</dbReference>